<dbReference type="Proteomes" id="UP000324222">
    <property type="component" value="Unassembled WGS sequence"/>
</dbReference>
<protein>
    <submittedName>
        <fullName evidence="3">Uncharacterized protein</fullName>
    </submittedName>
</protein>
<organism evidence="3 4">
    <name type="scientific">Portunus trituberculatus</name>
    <name type="common">Swimming crab</name>
    <name type="synonym">Neptunus trituberculatus</name>
    <dbReference type="NCBI Taxonomy" id="210409"/>
    <lineage>
        <taxon>Eukaryota</taxon>
        <taxon>Metazoa</taxon>
        <taxon>Ecdysozoa</taxon>
        <taxon>Arthropoda</taxon>
        <taxon>Crustacea</taxon>
        <taxon>Multicrustacea</taxon>
        <taxon>Malacostraca</taxon>
        <taxon>Eumalacostraca</taxon>
        <taxon>Eucarida</taxon>
        <taxon>Decapoda</taxon>
        <taxon>Pleocyemata</taxon>
        <taxon>Brachyura</taxon>
        <taxon>Eubrachyura</taxon>
        <taxon>Portunoidea</taxon>
        <taxon>Portunidae</taxon>
        <taxon>Portuninae</taxon>
        <taxon>Portunus</taxon>
    </lineage>
</organism>
<name>A0A5B7IPZ9_PORTR</name>
<sequence>MEGVRGVGGMGGGLDEEGRADGGTRINGAIKEQPLTAWPSLQEVSSAALVQACAVLLVVVVVVVVGGGEDSSDGGYSSGYLWWCW</sequence>
<reference evidence="3 4" key="1">
    <citation type="submission" date="2019-05" db="EMBL/GenBank/DDBJ databases">
        <title>Another draft genome of Portunus trituberculatus and its Hox gene families provides insights of decapod evolution.</title>
        <authorList>
            <person name="Jeong J.-H."/>
            <person name="Song I."/>
            <person name="Kim S."/>
            <person name="Choi T."/>
            <person name="Kim D."/>
            <person name="Ryu S."/>
            <person name="Kim W."/>
        </authorList>
    </citation>
    <scope>NUCLEOTIDE SEQUENCE [LARGE SCALE GENOMIC DNA]</scope>
    <source>
        <tissue evidence="3">Muscle</tissue>
    </source>
</reference>
<feature type="compositionally biased region" description="Gly residues" evidence="1">
    <location>
        <begin position="1"/>
        <end position="13"/>
    </location>
</feature>
<evidence type="ECO:0000313" key="4">
    <source>
        <dbReference type="Proteomes" id="UP000324222"/>
    </source>
</evidence>
<evidence type="ECO:0000256" key="1">
    <source>
        <dbReference type="SAM" id="MobiDB-lite"/>
    </source>
</evidence>
<comment type="caution">
    <text evidence="3">The sequence shown here is derived from an EMBL/GenBank/DDBJ whole genome shotgun (WGS) entry which is preliminary data.</text>
</comment>
<proteinExistence type="predicted"/>
<feature type="transmembrane region" description="Helical" evidence="2">
    <location>
        <begin position="48"/>
        <end position="68"/>
    </location>
</feature>
<evidence type="ECO:0000313" key="3">
    <source>
        <dbReference type="EMBL" id="MPC83637.1"/>
    </source>
</evidence>
<evidence type="ECO:0000256" key="2">
    <source>
        <dbReference type="SAM" id="Phobius"/>
    </source>
</evidence>
<dbReference type="EMBL" id="VSRR010062989">
    <property type="protein sequence ID" value="MPC83637.1"/>
    <property type="molecule type" value="Genomic_DNA"/>
</dbReference>
<keyword evidence="4" id="KW-1185">Reference proteome</keyword>
<accession>A0A5B7IPZ9</accession>
<keyword evidence="2" id="KW-0812">Transmembrane</keyword>
<keyword evidence="2" id="KW-0472">Membrane</keyword>
<keyword evidence="2" id="KW-1133">Transmembrane helix</keyword>
<dbReference type="AlphaFoldDB" id="A0A5B7IPZ9"/>
<feature type="region of interest" description="Disordered" evidence="1">
    <location>
        <begin position="1"/>
        <end position="25"/>
    </location>
</feature>
<gene>
    <name evidence="3" type="ORF">E2C01_078351</name>
</gene>